<name>A0A132EDY8_9BURK</name>
<evidence type="ECO:0000256" key="1">
    <source>
        <dbReference type="SAM" id="MobiDB-lite"/>
    </source>
</evidence>
<proteinExistence type="predicted"/>
<dbReference type="SMART" id="SM00528">
    <property type="entry name" value="HNS"/>
    <property type="match status" value="1"/>
</dbReference>
<dbReference type="GO" id="GO:0003677">
    <property type="term" value="F:DNA binding"/>
    <property type="evidence" value="ECO:0007669"/>
    <property type="project" value="InterPro"/>
</dbReference>
<dbReference type="Gene3D" id="4.10.430.30">
    <property type="match status" value="1"/>
</dbReference>
<feature type="compositionally biased region" description="Basic and acidic residues" evidence="1">
    <location>
        <begin position="58"/>
        <end position="67"/>
    </location>
</feature>
<evidence type="ECO:0000313" key="3">
    <source>
        <dbReference type="EMBL" id="KWF26580.1"/>
    </source>
</evidence>
<dbReference type="Proteomes" id="UP000062912">
    <property type="component" value="Unassembled WGS sequence"/>
</dbReference>
<protein>
    <recommendedName>
        <fullName evidence="2">DNA-binding protein H-NS-like C-terminal domain-containing protein</fullName>
    </recommendedName>
</protein>
<feature type="region of interest" description="Disordered" evidence="1">
    <location>
        <begin position="50"/>
        <end position="79"/>
    </location>
</feature>
<reference evidence="3 4" key="1">
    <citation type="submission" date="2015-11" db="EMBL/GenBank/DDBJ databases">
        <title>Expanding the genomic diversity of Burkholderia species for the development of highly accurate diagnostics.</title>
        <authorList>
            <person name="Sahl J."/>
            <person name="Keim P."/>
            <person name="Wagner D."/>
        </authorList>
    </citation>
    <scope>NUCLEOTIDE SEQUENCE [LARGE SCALE GENOMIC DNA]</scope>
    <source>
        <strain evidence="3 4">MSMB368WGS</strain>
    </source>
</reference>
<dbReference type="OrthoDB" id="5297879at2"/>
<accession>A0A132EDY8</accession>
<dbReference type="Pfam" id="PF00816">
    <property type="entry name" value="Histone_HNS"/>
    <property type="match status" value="1"/>
</dbReference>
<sequence>MSTYHQLLAKRAALEAEIDAAKGSARESALKEVRKLVGEFDISAREVYGARQTRKRGRTDPKYRHPETGATWSGRGRPPAWIEGKDRALFEIQQSAAQS</sequence>
<evidence type="ECO:0000313" key="4">
    <source>
        <dbReference type="Proteomes" id="UP000062912"/>
    </source>
</evidence>
<dbReference type="SUPFAM" id="SSF81273">
    <property type="entry name" value="H-NS histone-like proteins"/>
    <property type="match status" value="1"/>
</dbReference>
<dbReference type="RefSeq" id="WP_060243457.1">
    <property type="nucleotide sequence ID" value="NZ_LPJR01000046.1"/>
</dbReference>
<gene>
    <name evidence="3" type="ORF">WT56_19700</name>
</gene>
<organism evidence="3 4">
    <name type="scientific">Burkholderia pseudomultivorans</name>
    <dbReference type="NCBI Taxonomy" id="1207504"/>
    <lineage>
        <taxon>Bacteria</taxon>
        <taxon>Pseudomonadati</taxon>
        <taxon>Pseudomonadota</taxon>
        <taxon>Betaproteobacteria</taxon>
        <taxon>Burkholderiales</taxon>
        <taxon>Burkholderiaceae</taxon>
        <taxon>Burkholderia</taxon>
        <taxon>Burkholderia cepacia complex</taxon>
    </lineage>
</organism>
<evidence type="ECO:0000259" key="2">
    <source>
        <dbReference type="SMART" id="SM00528"/>
    </source>
</evidence>
<comment type="caution">
    <text evidence="3">The sequence shown here is derived from an EMBL/GenBank/DDBJ whole genome shotgun (WGS) entry which is preliminary data.</text>
</comment>
<feature type="domain" description="DNA-binding protein H-NS-like C-terminal" evidence="2">
    <location>
        <begin position="53"/>
        <end position="92"/>
    </location>
</feature>
<dbReference type="EMBL" id="LPJR01000046">
    <property type="protein sequence ID" value="KWF26580.1"/>
    <property type="molecule type" value="Genomic_DNA"/>
</dbReference>
<dbReference type="AlphaFoldDB" id="A0A132EDY8"/>
<dbReference type="InterPro" id="IPR027444">
    <property type="entry name" value="H-NS_C_dom"/>
</dbReference>